<dbReference type="GO" id="GO:0009288">
    <property type="term" value="C:bacterial-type flagellum"/>
    <property type="evidence" value="ECO:0007669"/>
    <property type="project" value="InterPro"/>
</dbReference>
<dbReference type="GO" id="GO:0005198">
    <property type="term" value="F:structural molecule activity"/>
    <property type="evidence" value="ECO:0007669"/>
    <property type="project" value="InterPro"/>
</dbReference>
<dbReference type="PANTHER" id="PTHR42792">
    <property type="entry name" value="FLAGELLIN"/>
    <property type="match status" value="1"/>
</dbReference>
<dbReference type="InterPro" id="IPR001492">
    <property type="entry name" value="Flagellin"/>
</dbReference>
<dbReference type="AlphaFoldDB" id="A0A382N0K1"/>
<reference evidence="2" key="1">
    <citation type="submission" date="2018-05" db="EMBL/GenBank/DDBJ databases">
        <authorList>
            <person name="Lanie J.A."/>
            <person name="Ng W.-L."/>
            <person name="Kazmierczak K.M."/>
            <person name="Andrzejewski T.M."/>
            <person name="Davidsen T.M."/>
            <person name="Wayne K.J."/>
            <person name="Tettelin H."/>
            <person name="Glass J.I."/>
            <person name="Rusch D."/>
            <person name="Podicherti R."/>
            <person name="Tsui H.-C.T."/>
            <person name="Winkler M.E."/>
        </authorList>
    </citation>
    <scope>NUCLEOTIDE SEQUENCE</scope>
</reference>
<dbReference type="PRINTS" id="PR00207">
    <property type="entry name" value="FLAGELLIN"/>
</dbReference>
<feature type="non-terminal residue" evidence="2">
    <location>
        <position position="289"/>
    </location>
</feature>
<evidence type="ECO:0000259" key="1">
    <source>
        <dbReference type="Pfam" id="PF00669"/>
    </source>
</evidence>
<name>A0A382N0K1_9ZZZZ</name>
<dbReference type="Gene3D" id="2.60.40.4390">
    <property type="match status" value="1"/>
</dbReference>
<dbReference type="Gene3D" id="6.10.280.190">
    <property type="match status" value="1"/>
</dbReference>
<dbReference type="EMBL" id="UINC01096605">
    <property type="protein sequence ID" value="SVC53627.1"/>
    <property type="molecule type" value="Genomic_DNA"/>
</dbReference>
<organism evidence="2">
    <name type="scientific">marine metagenome</name>
    <dbReference type="NCBI Taxonomy" id="408172"/>
    <lineage>
        <taxon>unclassified sequences</taxon>
        <taxon>metagenomes</taxon>
        <taxon>ecological metagenomes</taxon>
    </lineage>
</organism>
<protein>
    <recommendedName>
        <fullName evidence="1">Flagellin N-terminal domain-containing protein</fullName>
    </recommendedName>
</protein>
<dbReference type="InterPro" id="IPR001029">
    <property type="entry name" value="Flagellin_N"/>
</dbReference>
<dbReference type="Gene3D" id="1.20.1330.10">
    <property type="entry name" value="f41 fragment of flagellin, N-terminal domain"/>
    <property type="match status" value="1"/>
</dbReference>
<gene>
    <name evidence="2" type="ORF">METZ01_LOCUS306481</name>
</gene>
<feature type="domain" description="Flagellin N-terminal" evidence="1">
    <location>
        <begin position="5"/>
        <end position="143"/>
    </location>
</feature>
<accession>A0A382N0K1</accession>
<dbReference type="Pfam" id="PF00669">
    <property type="entry name" value="Flagellin_N"/>
    <property type="match status" value="1"/>
</dbReference>
<evidence type="ECO:0000313" key="2">
    <source>
        <dbReference type="EMBL" id="SVC53627.1"/>
    </source>
</evidence>
<sequence length="289" mass="30690">MSLVVNTNVSSLTAQRALAESGEMLDKAMARLSSGSRLNAASDDAAGLAIVQRMTAQINGLNMAVKNANDGISLTQSIEGALVEVADMLQRLRELSVQSANDTNTNTDRAFLQSEVNLLIAEITRISANTRFNQTTVLDGTFTNKVMQVGTEGGETIQFSVDSVAGDKLGAYQVTGDRIEAFESDGVAYNSSTNVVFNNTLDDADDIIINGNTLSRTIDVAPKDNAAMVATKINAVAGETGVSAIAKNYAHYYSTWKADQTANIMINKKTTGQFTISSTNVADAIDKIN</sequence>
<proteinExistence type="predicted"/>
<dbReference type="PANTHER" id="PTHR42792:SF2">
    <property type="entry name" value="FLAGELLIN"/>
    <property type="match status" value="1"/>
</dbReference>
<dbReference type="SUPFAM" id="SSF64518">
    <property type="entry name" value="Phase 1 flagellin"/>
    <property type="match status" value="1"/>
</dbReference>